<evidence type="ECO:0000313" key="2">
    <source>
        <dbReference type="Proteomes" id="UP000638848"/>
    </source>
</evidence>
<keyword evidence="2" id="KW-1185">Reference proteome</keyword>
<comment type="caution">
    <text evidence="1">The sequence shown here is derived from an EMBL/GenBank/DDBJ whole genome shotgun (WGS) entry which is preliminary data.</text>
</comment>
<reference evidence="1" key="2">
    <citation type="submission" date="2020-09" db="EMBL/GenBank/DDBJ databases">
        <authorList>
            <person name="Sun Q."/>
            <person name="Zhou Y."/>
        </authorList>
    </citation>
    <scope>NUCLEOTIDE SEQUENCE</scope>
    <source>
        <strain evidence="1">CGMCC 1.12187</strain>
    </source>
</reference>
<name>A0A917GX89_9MICC</name>
<proteinExistence type="predicted"/>
<dbReference type="Proteomes" id="UP000638848">
    <property type="component" value="Unassembled WGS sequence"/>
</dbReference>
<dbReference type="InterPro" id="IPR054228">
    <property type="entry name" value="DUF6953"/>
</dbReference>
<accession>A0A917GX89</accession>
<dbReference type="Pfam" id="PF22266">
    <property type="entry name" value="DUF6953"/>
    <property type="match status" value="1"/>
</dbReference>
<gene>
    <name evidence="1" type="ORF">GCM10011374_23200</name>
</gene>
<evidence type="ECO:0000313" key="1">
    <source>
        <dbReference type="EMBL" id="GGG59663.1"/>
    </source>
</evidence>
<dbReference type="AlphaFoldDB" id="A0A917GX89"/>
<organism evidence="1 2">
    <name type="scientific">Kocuria dechangensis</name>
    <dbReference type="NCBI Taxonomy" id="1176249"/>
    <lineage>
        <taxon>Bacteria</taxon>
        <taxon>Bacillati</taxon>
        <taxon>Actinomycetota</taxon>
        <taxon>Actinomycetes</taxon>
        <taxon>Micrococcales</taxon>
        <taxon>Micrococcaceae</taxon>
        <taxon>Kocuria</taxon>
    </lineage>
</organism>
<reference evidence="1" key="1">
    <citation type="journal article" date="2014" name="Int. J. Syst. Evol. Microbiol.">
        <title>Complete genome sequence of Corynebacterium casei LMG S-19264T (=DSM 44701T), isolated from a smear-ripened cheese.</title>
        <authorList>
            <consortium name="US DOE Joint Genome Institute (JGI-PGF)"/>
            <person name="Walter F."/>
            <person name="Albersmeier A."/>
            <person name="Kalinowski J."/>
            <person name="Ruckert C."/>
        </authorList>
    </citation>
    <scope>NUCLEOTIDE SEQUENCE</scope>
    <source>
        <strain evidence="1">CGMCC 1.12187</strain>
    </source>
</reference>
<protein>
    <submittedName>
        <fullName evidence="1">Uncharacterized protein</fullName>
    </submittedName>
</protein>
<dbReference type="RefSeq" id="WP_188537370.1">
    <property type="nucleotide sequence ID" value="NZ_BMEQ01000011.1"/>
</dbReference>
<sequence length="78" mass="9270">MTTAEEIADWLIGQIRTRARVSQEEAVAEIREQFGPEWVHENERGHTAIHKDVLKSFRRAHKGAVQWDRDRRFWSLTE</sequence>
<dbReference type="EMBL" id="BMEQ01000011">
    <property type="protein sequence ID" value="GGG59663.1"/>
    <property type="molecule type" value="Genomic_DNA"/>
</dbReference>